<dbReference type="EMBL" id="QUWK01000016">
    <property type="protein sequence ID" value="RFU93903.1"/>
    <property type="molecule type" value="Genomic_DNA"/>
</dbReference>
<comment type="caution">
    <text evidence="3">The sequence shown here is derived from an EMBL/GenBank/DDBJ whole genome shotgun (WGS) entry which is preliminary data.</text>
</comment>
<evidence type="ECO:0000256" key="1">
    <source>
        <dbReference type="ARBA" id="ARBA00023125"/>
    </source>
</evidence>
<feature type="domain" description="HTH cro/C1-type" evidence="2">
    <location>
        <begin position="19"/>
        <end position="72"/>
    </location>
</feature>
<dbReference type="Pfam" id="PF01381">
    <property type="entry name" value="HTH_3"/>
    <property type="match status" value="1"/>
</dbReference>
<dbReference type="PROSITE" id="PS50943">
    <property type="entry name" value="HTH_CROC1"/>
    <property type="match status" value="1"/>
</dbReference>
<dbReference type="InterPro" id="IPR010982">
    <property type="entry name" value="Lambda_DNA-bd_dom_sf"/>
</dbReference>
<protein>
    <submittedName>
        <fullName evidence="3">XRE family transcriptional regulator</fullName>
    </submittedName>
</protein>
<proteinExistence type="predicted"/>
<accession>A0A372MEM5</accession>
<dbReference type="CDD" id="cd00093">
    <property type="entry name" value="HTH_XRE"/>
    <property type="match status" value="1"/>
</dbReference>
<organism evidence="3 4">
    <name type="scientific">Sphaerochaeta halotolerans</name>
    <dbReference type="NCBI Taxonomy" id="2293840"/>
    <lineage>
        <taxon>Bacteria</taxon>
        <taxon>Pseudomonadati</taxon>
        <taxon>Spirochaetota</taxon>
        <taxon>Spirochaetia</taxon>
        <taxon>Spirochaetales</taxon>
        <taxon>Sphaerochaetaceae</taxon>
        <taxon>Sphaerochaeta</taxon>
    </lineage>
</organism>
<dbReference type="RefSeq" id="WP_133299346.1">
    <property type="nucleotide sequence ID" value="NZ_QUWK01000016.1"/>
</dbReference>
<name>A0A372MEM5_9SPIR</name>
<dbReference type="PANTHER" id="PTHR46558:SF11">
    <property type="entry name" value="HTH-TYPE TRANSCRIPTIONAL REGULATOR XRE"/>
    <property type="match status" value="1"/>
</dbReference>
<dbReference type="Proteomes" id="UP000264002">
    <property type="component" value="Unassembled WGS sequence"/>
</dbReference>
<evidence type="ECO:0000259" key="2">
    <source>
        <dbReference type="PROSITE" id="PS50943"/>
    </source>
</evidence>
<evidence type="ECO:0000313" key="4">
    <source>
        <dbReference type="Proteomes" id="UP000264002"/>
    </source>
</evidence>
<reference evidence="3 4" key="2">
    <citation type="submission" date="2018-09" db="EMBL/GenBank/DDBJ databases">
        <title>Genome of Sphaerochaeta halotolerans strain 4-11.</title>
        <authorList>
            <person name="Nazina T.N."/>
            <person name="Sokolova D.S."/>
        </authorList>
    </citation>
    <scope>NUCLEOTIDE SEQUENCE [LARGE SCALE GENOMIC DNA]</scope>
    <source>
        <strain evidence="3 4">4-11</strain>
    </source>
</reference>
<dbReference type="AlphaFoldDB" id="A0A372MEM5"/>
<dbReference type="SUPFAM" id="SSF47413">
    <property type="entry name" value="lambda repressor-like DNA-binding domains"/>
    <property type="match status" value="1"/>
</dbReference>
<keyword evidence="1" id="KW-0238">DNA-binding</keyword>
<gene>
    <name evidence="3" type="ORF">DYP60_12630</name>
</gene>
<dbReference type="GO" id="GO:0003677">
    <property type="term" value="F:DNA binding"/>
    <property type="evidence" value="ECO:0007669"/>
    <property type="project" value="UniProtKB-KW"/>
</dbReference>
<reference evidence="4" key="1">
    <citation type="submission" date="2018-08" db="EMBL/GenBank/DDBJ databases">
        <authorList>
            <person name="Grouzdev D.S."/>
            <person name="Krutkina M.S."/>
        </authorList>
    </citation>
    <scope>NUCLEOTIDE SEQUENCE [LARGE SCALE GENOMIC DNA]</scope>
    <source>
        <strain evidence="4">4-11</strain>
    </source>
</reference>
<sequence>MQETGNAQVPNYEEVGKRIKELRVSHDLSQKDFAHRLNMSQGHLSRVEKGAIISAALCDLIAEKFNTTKEYLFHGVKAKPLGVTSSAVPVPKSHSNEFSSFSLEQTDSIAGANKQIKKL</sequence>
<dbReference type="PANTHER" id="PTHR46558">
    <property type="entry name" value="TRACRIPTIONAL REGULATORY PROTEIN-RELATED-RELATED"/>
    <property type="match status" value="1"/>
</dbReference>
<evidence type="ECO:0000313" key="3">
    <source>
        <dbReference type="EMBL" id="RFU93903.1"/>
    </source>
</evidence>
<dbReference type="SMART" id="SM00530">
    <property type="entry name" value="HTH_XRE"/>
    <property type="match status" value="1"/>
</dbReference>
<keyword evidence="4" id="KW-1185">Reference proteome</keyword>
<dbReference type="Gene3D" id="1.10.260.40">
    <property type="entry name" value="lambda repressor-like DNA-binding domains"/>
    <property type="match status" value="1"/>
</dbReference>
<dbReference type="InterPro" id="IPR001387">
    <property type="entry name" value="Cro/C1-type_HTH"/>
</dbReference>
<feature type="non-terminal residue" evidence="3">
    <location>
        <position position="119"/>
    </location>
</feature>